<comment type="caution">
    <text evidence="4">The sequence shown here is derived from an EMBL/GenBank/DDBJ whole genome shotgun (WGS) entry which is preliminary data.</text>
</comment>
<dbReference type="AlphaFoldDB" id="A0A7Y6M2R2"/>
<feature type="domain" description="UspA" evidence="3">
    <location>
        <begin position="211"/>
        <end position="341"/>
    </location>
</feature>
<keyword evidence="5" id="KW-1185">Reference proteome</keyword>
<dbReference type="PRINTS" id="PR01438">
    <property type="entry name" value="UNVRSLSTRESS"/>
</dbReference>
<feature type="domain" description="UspA" evidence="3">
    <location>
        <begin position="3"/>
        <end position="130"/>
    </location>
</feature>
<evidence type="ECO:0000256" key="2">
    <source>
        <dbReference type="SAM" id="MobiDB-lite"/>
    </source>
</evidence>
<name>A0A7Y6M2R2_9ACTN</name>
<dbReference type="SUPFAM" id="SSF52402">
    <property type="entry name" value="Adenine nucleotide alpha hydrolases-like"/>
    <property type="match status" value="2"/>
</dbReference>
<dbReference type="PANTHER" id="PTHR46268:SF6">
    <property type="entry name" value="UNIVERSAL STRESS PROTEIN UP12"/>
    <property type="match status" value="1"/>
</dbReference>
<reference evidence="4 5" key="1">
    <citation type="submission" date="2020-06" db="EMBL/GenBank/DDBJ databases">
        <title>Nonomuraea sp. SMC257, a novel actinomycete isolated from soil.</title>
        <authorList>
            <person name="Chanama M."/>
        </authorList>
    </citation>
    <scope>NUCLEOTIDE SEQUENCE [LARGE SCALE GENOMIC DNA]</scope>
    <source>
        <strain evidence="4 5">SMC257</strain>
    </source>
</reference>
<accession>A0A7Y6M2R2</accession>
<dbReference type="PANTHER" id="PTHR46268">
    <property type="entry name" value="STRESS RESPONSE PROTEIN NHAX"/>
    <property type="match status" value="1"/>
</dbReference>
<dbReference type="Pfam" id="PF00582">
    <property type="entry name" value="Usp"/>
    <property type="match status" value="2"/>
</dbReference>
<evidence type="ECO:0000256" key="1">
    <source>
        <dbReference type="ARBA" id="ARBA00008791"/>
    </source>
</evidence>
<sequence length="341" mass="34749">MSGVIVAGTDGSAGAAAAVRWAADDASRRGLRLHLLHVVTPGFAGALSRAEEGERLLAEAARVAARYAGASVVTTELAEGRPDEVLRERAAGAAEVVVGSHGAGVIPGMLVGSVPLRVAGHVAGVVVVTRPRPAPGPPSGAAGVAAGRFEDPYGTGFDDPYGTGFDDPYGTGFDDPYGIGFGDLGGGQVGRIVVGAGEEWAGEAGEGCPELEFAFEQARLHGRPLLVVHAHPEHATTRRPPERGAPAGTGSGGGSLGVRTVDVAEWRGQERLADRRERYPDVTVTCEVTRCPPVPALVAASTRAALLVVGSRGLGPVGSLLLGSVSRSVLHHARCTVAVVR</sequence>
<dbReference type="InterPro" id="IPR014729">
    <property type="entry name" value="Rossmann-like_a/b/a_fold"/>
</dbReference>
<dbReference type="InterPro" id="IPR006015">
    <property type="entry name" value="Universal_stress_UspA"/>
</dbReference>
<organism evidence="4 5">
    <name type="scientific">Nonomuraea montanisoli</name>
    <dbReference type="NCBI Taxonomy" id="2741721"/>
    <lineage>
        <taxon>Bacteria</taxon>
        <taxon>Bacillati</taxon>
        <taxon>Actinomycetota</taxon>
        <taxon>Actinomycetes</taxon>
        <taxon>Streptosporangiales</taxon>
        <taxon>Streptosporangiaceae</taxon>
        <taxon>Nonomuraea</taxon>
    </lineage>
</organism>
<feature type="region of interest" description="Disordered" evidence="2">
    <location>
        <begin position="232"/>
        <end position="256"/>
    </location>
</feature>
<dbReference type="RefSeq" id="WP_175589091.1">
    <property type="nucleotide sequence ID" value="NZ_JABWGN010000003.1"/>
</dbReference>
<feature type="compositionally biased region" description="Gly residues" evidence="2">
    <location>
        <begin position="247"/>
        <end position="256"/>
    </location>
</feature>
<dbReference type="Proteomes" id="UP000586042">
    <property type="component" value="Unassembled WGS sequence"/>
</dbReference>
<dbReference type="EMBL" id="JABWGN010000003">
    <property type="protein sequence ID" value="NUW31655.1"/>
    <property type="molecule type" value="Genomic_DNA"/>
</dbReference>
<gene>
    <name evidence="4" type="ORF">HTZ77_09470</name>
</gene>
<evidence type="ECO:0000313" key="5">
    <source>
        <dbReference type="Proteomes" id="UP000586042"/>
    </source>
</evidence>
<evidence type="ECO:0000313" key="4">
    <source>
        <dbReference type="EMBL" id="NUW31655.1"/>
    </source>
</evidence>
<comment type="similarity">
    <text evidence="1">Belongs to the universal stress protein A family.</text>
</comment>
<evidence type="ECO:0000259" key="3">
    <source>
        <dbReference type="Pfam" id="PF00582"/>
    </source>
</evidence>
<protein>
    <submittedName>
        <fullName evidence="4">Universal stress protein</fullName>
    </submittedName>
</protein>
<feature type="compositionally biased region" description="Basic and acidic residues" evidence="2">
    <location>
        <begin position="232"/>
        <end position="242"/>
    </location>
</feature>
<dbReference type="Gene3D" id="3.40.50.620">
    <property type="entry name" value="HUPs"/>
    <property type="match status" value="2"/>
</dbReference>
<dbReference type="InterPro" id="IPR006016">
    <property type="entry name" value="UspA"/>
</dbReference>
<proteinExistence type="inferred from homology"/>